<evidence type="ECO:0000256" key="3">
    <source>
        <dbReference type="ARBA" id="ARBA00022448"/>
    </source>
</evidence>
<feature type="transmembrane region" description="Helical" evidence="9">
    <location>
        <begin position="20"/>
        <end position="43"/>
    </location>
</feature>
<dbReference type="EMBL" id="CYHE01000010">
    <property type="protein sequence ID" value="CUA98492.1"/>
    <property type="molecule type" value="Genomic_DNA"/>
</dbReference>
<comment type="subcellular location">
    <subcellularLocation>
        <location evidence="1 8">Cell membrane</location>
        <topology evidence="1 8">Multi-pass membrane protein</topology>
    </subcellularLocation>
</comment>
<proteinExistence type="inferred from homology"/>
<dbReference type="Gene3D" id="1.10.3470.10">
    <property type="entry name" value="ABC transporter involved in vitamin B12 uptake, BtuC"/>
    <property type="match status" value="1"/>
</dbReference>
<evidence type="ECO:0000256" key="5">
    <source>
        <dbReference type="ARBA" id="ARBA00022692"/>
    </source>
</evidence>
<keyword evidence="4" id="KW-1003">Cell membrane</keyword>
<accession>A0A0K6I5C2</accession>
<evidence type="ECO:0000256" key="4">
    <source>
        <dbReference type="ARBA" id="ARBA00022475"/>
    </source>
</evidence>
<evidence type="ECO:0000256" key="1">
    <source>
        <dbReference type="ARBA" id="ARBA00004651"/>
    </source>
</evidence>
<feature type="transmembrane region" description="Helical" evidence="9">
    <location>
        <begin position="78"/>
        <end position="99"/>
    </location>
</feature>
<protein>
    <submittedName>
        <fullName evidence="10">ABC-type Mn2+/Zn2+ transport system, permease component</fullName>
    </submittedName>
</protein>
<dbReference type="AlphaFoldDB" id="A0A0K6I5C2"/>
<reference evidence="11" key="1">
    <citation type="submission" date="2015-08" db="EMBL/GenBank/DDBJ databases">
        <authorList>
            <person name="Varghese N."/>
        </authorList>
    </citation>
    <scope>NUCLEOTIDE SEQUENCE [LARGE SCALE GENOMIC DNA]</scope>
    <source>
        <strain evidence="11">DSM 23407</strain>
    </source>
</reference>
<dbReference type="PANTHER" id="PTHR30477">
    <property type="entry name" value="ABC-TRANSPORTER METAL-BINDING PROTEIN"/>
    <property type="match status" value="1"/>
</dbReference>
<evidence type="ECO:0000313" key="11">
    <source>
        <dbReference type="Proteomes" id="UP000183900"/>
    </source>
</evidence>
<dbReference type="PANTHER" id="PTHR30477:SF3">
    <property type="entry name" value="METAL TRANSPORT SYSTEM MEMBRANE PROTEIN CT_069-RELATED"/>
    <property type="match status" value="1"/>
</dbReference>
<feature type="transmembrane region" description="Helical" evidence="9">
    <location>
        <begin position="152"/>
        <end position="173"/>
    </location>
</feature>
<evidence type="ECO:0000256" key="6">
    <source>
        <dbReference type="ARBA" id="ARBA00022989"/>
    </source>
</evidence>
<gene>
    <name evidence="10" type="ORF">Ga0061067_11018</name>
</gene>
<keyword evidence="11" id="KW-1185">Reference proteome</keyword>
<dbReference type="GO" id="GO:0010043">
    <property type="term" value="P:response to zinc ion"/>
    <property type="evidence" value="ECO:0007669"/>
    <property type="project" value="TreeGrafter"/>
</dbReference>
<keyword evidence="5 8" id="KW-0812">Transmembrane</keyword>
<feature type="transmembrane region" description="Helical" evidence="9">
    <location>
        <begin position="111"/>
        <end position="132"/>
    </location>
</feature>
<name>A0A0K6I5C2_9HYPH</name>
<feature type="transmembrane region" description="Helical" evidence="9">
    <location>
        <begin position="269"/>
        <end position="288"/>
    </location>
</feature>
<evidence type="ECO:0000256" key="2">
    <source>
        <dbReference type="ARBA" id="ARBA00008034"/>
    </source>
</evidence>
<keyword evidence="6 9" id="KW-1133">Transmembrane helix</keyword>
<dbReference type="RefSeq" id="WP_055456365.1">
    <property type="nucleotide sequence ID" value="NZ_CYHE01000010.1"/>
</dbReference>
<sequence length="410" mass="42108">MTEVLSSFLSALMMQAGYNAALVGVGASLLGAAAGSTGTFLFLRKRSLISDASAHATLPGIALAFMVMVSLGGDGRSLPGLLLGSALSAGLGLLAVTLLTRYTRLAEDTAIGAVLSVFFGFGIVLLTVIQVMGTGRQAGLEGFLLGSTAGMLFSDAVLIACGGAICVLVMLIFRRPMLHVCFDPGHAETIGIRTGLADGVMLGLMLAVTVTGLKLVGLVLIVALLIIPAATARFWSERATVILALAALFGALAGYVGSALSAAAPNVPAGPVIVLTAAVLFTVSLLAAPRRGLVAAVLARERQRRRLLLRQGVLTLAQQGVIHDPRLLQALSRAGLLAADRNLNDEGQALAQMLAQDEARWAALQAGGASEDVMSRYDGVRLISSLLSAGELVQLDRHAAASSGELRHGG</sequence>
<dbReference type="Pfam" id="PF00950">
    <property type="entry name" value="ABC-3"/>
    <property type="match status" value="1"/>
</dbReference>
<dbReference type="GO" id="GO:0043190">
    <property type="term" value="C:ATP-binding cassette (ABC) transporter complex"/>
    <property type="evidence" value="ECO:0007669"/>
    <property type="project" value="InterPro"/>
</dbReference>
<feature type="transmembrane region" description="Helical" evidence="9">
    <location>
        <begin position="216"/>
        <end position="235"/>
    </location>
</feature>
<dbReference type="OrthoDB" id="9804300at2"/>
<evidence type="ECO:0000256" key="9">
    <source>
        <dbReference type="SAM" id="Phobius"/>
    </source>
</evidence>
<keyword evidence="3 8" id="KW-0813">Transport</keyword>
<dbReference type="GO" id="GO:0055085">
    <property type="term" value="P:transmembrane transport"/>
    <property type="evidence" value="ECO:0007669"/>
    <property type="project" value="InterPro"/>
</dbReference>
<dbReference type="Proteomes" id="UP000183900">
    <property type="component" value="Unassembled WGS sequence"/>
</dbReference>
<keyword evidence="7 9" id="KW-0472">Membrane</keyword>
<dbReference type="InterPro" id="IPR037294">
    <property type="entry name" value="ABC_BtuC-like"/>
</dbReference>
<comment type="similarity">
    <text evidence="2 8">Belongs to the ABC-3 integral membrane protein family.</text>
</comment>
<dbReference type="InterPro" id="IPR001626">
    <property type="entry name" value="ABC_TroCD"/>
</dbReference>
<evidence type="ECO:0000256" key="7">
    <source>
        <dbReference type="ARBA" id="ARBA00023136"/>
    </source>
</evidence>
<evidence type="ECO:0000313" key="10">
    <source>
        <dbReference type="EMBL" id="CUA98492.1"/>
    </source>
</evidence>
<evidence type="ECO:0000256" key="8">
    <source>
        <dbReference type="RuleBase" id="RU003943"/>
    </source>
</evidence>
<dbReference type="SUPFAM" id="SSF81345">
    <property type="entry name" value="ABC transporter involved in vitamin B12 uptake, BtuC"/>
    <property type="match status" value="1"/>
</dbReference>
<feature type="transmembrane region" description="Helical" evidence="9">
    <location>
        <begin position="55"/>
        <end position="72"/>
    </location>
</feature>
<feature type="transmembrane region" description="Helical" evidence="9">
    <location>
        <begin position="242"/>
        <end position="263"/>
    </location>
</feature>
<organism evidence="10 11">
    <name type="scientific">Pannonibacter indicus</name>
    <dbReference type="NCBI Taxonomy" id="466044"/>
    <lineage>
        <taxon>Bacteria</taxon>
        <taxon>Pseudomonadati</taxon>
        <taxon>Pseudomonadota</taxon>
        <taxon>Alphaproteobacteria</taxon>
        <taxon>Hyphomicrobiales</taxon>
        <taxon>Stappiaceae</taxon>
        <taxon>Pannonibacter</taxon>
    </lineage>
</organism>